<dbReference type="EMBL" id="JANPWB010000013">
    <property type="protein sequence ID" value="KAJ1105544.1"/>
    <property type="molecule type" value="Genomic_DNA"/>
</dbReference>
<dbReference type="Proteomes" id="UP001066276">
    <property type="component" value="Chromosome 9"/>
</dbReference>
<accession>A0AAV7MSV7</accession>
<feature type="region of interest" description="Disordered" evidence="1">
    <location>
        <begin position="25"/>
        <end position="79"/>
    </location>
</feature>
<dbReference type="AlphaFoldDB" id="A0AAV7MSV7"/>
<reference evidence="2" key="1">
    <citation type="journal article" date="2022" name="bioRxiv">
        <title>Sequencing and chromosome-scale assembly of the giantPleurodeles waltlgenome.</title>
        <authorList>
            <person name="Brown T."/>
            <person name="Elewa A."/>
            <person name="Iarovenko S."/>
            <person name="Subramanian E."/>
            <person name="Araus A.J."/>
            <person name="Petzold A."/>
            <person name="Susuki M."/>
            <person name="Suzuki K.-i.T."/>
            <person name="Hayashi T."/>
            <person name="Toyoda A."/>
            <person name="Oliveira C."/>
            <person name="Osipova E."/>
            <person name="Leigh N.D."/>
            <person name="Simon A."/>
            <person name="Yun M.H."/>
        </authorList>
    </citation>
    <scope>NUCLEOTIDE SEQUENCE</scope>
    <source>
        <strain evidence="2">20211129_DDA</strain>
        <tissue evidence="2">Liver</tissue>
    </source>
</reference>
<feature type="compositionally biased region" description="Basic and acidic residues" evidence="1">
    <location>
        <begin position="47"/>
        <end position="61"/>
    </location>
</feature>
<name>A0AAV7MSV7_PLEWA</name>
<organism evidence="2 3">
    <name type="scientific">Pleurodeles waltl</name>
    <name type="common">Iberian ribbed newt</name>
    <dbReference type="NCBI Taxonomy" id="8319"/>
    <lineage>
        <taxon>Eukaryota</taxon>
        <taxon>Metazoa</taxon>
        <taxon>Chordata</taxon>
        <taxon>Craniata</taxon>
        <taxon>Vertebrata</taxon>
        <taxon>Euteleostomi</taxon>
        <taxon>Amphibia</taxon>
        <taxon>Batrachia</taxon>
        <taxon>Caudata</taxon>
        <taxon>Salamandroidea</taxon>
        <taxon>Salamandridae</taxon>
        <taxon>Pleurodelinae</taxon>
        <taxon>Pleurodeles</taxon>
    </lineage>
</organism>
<evidence type="ECO:0000256" key="1">
    <source>
        <dbReference type="SAM" id="MobiDB-lite"/>
    </source>
</evidence>
<proteinExistence type="predicted"/>
<evidence type="ECO:0000313" key="3">
    <source>
        <dbReference type="Proteomes" id="UP001066276"/>
    </source>
</evidence>
<keyword evidence="3" id="KW-1185">Reference proteome</keyword>
<protein>
    <submittedName>
        <fullName evidence="2">Uncharacterized protein</fullName>
    </submittedName>
</protein>
<evidence type="ECO:0000313" key="2">
    <source>
        <dbReference type="EMBL" id="KAJ1105544.1"/>
    </source>
</evidence>
<gene>
    <name evidence="2" type="ORF">NDU88_002949</name>
</gene>
<sequence>MTNLTRKTLEGRQPINMGRLLMKEGFLNPERRNKEESSFSSRLKTRTTKERVPAERGRGAEKSNNPGEELERTAGGDME</sequence>
<comment type="caution">
    <text evidence="2">The sequence shown here is derived from an EMBL/GenBank/DDBJ whole genome shotgun (WGS) entry which is preliminary data.</text>
</comment>
<feature type="compositionally biased region" description="Basic and acidic residues" evidence="1">
    <location>
        <begin position="69"/>
        <end position="79"/>
    </location>
</feature>